<proteinExistence type="inferred from homology"/>
<dbReference type="EMBL" id="GL698480">
    <property type="protein sequence ID" value="EFY91685.1"/>
    <property type="molecule type" value="Genomic_DNA"/>
</dbReference>
<dbReference type="GO" id="GO:0016616">
    <property type="term" value="F:oxidoreductase activity, acting on the CH-OH group of donors, NAD or NADP as acceptor"/>
    <property type="evidence" value="ECO:0007669"/>
    <property type="project" value="UniProtKB-ARBA"/>
</dbReference>
<dbReference type="InterPro" id="IPR036812">
    <property type="entry name" value="NAD(P)_OxRdtase_dom_sf"/>
</dbReference>
<comment type="similarity">
    <text evidence="1">Belongs to the aldo/keto reductase family.</text>
</comment>
<dbReference type="InterPro" id="IPR018170">
    <property type="entry name" value="Aldo/ket_reductase_CS"/>
</dbReference>
<dbReference type="PANTHER" id="PTHR43827:SF3">
    <property type="entry name" value="NADP-DEPENDENT OXIDOREDUCTASE DOMAIN-CONTAINING PROTEIN"/>
    <property type="match status" value="1"/>
</dbReference>
<organism evidence="6">
    <name type="scientific">Metarhizium acridum (strain CQMa 102)</name>
    <dbReference type="NCBI Taxonomy" id="655827"/>
    <lineage>
        <taxon>Eukaryota</taxon>
        <taxon>Fungi</taxon>
        <taxon>Dikarya</taxon>
        <taxon>Ascomycota</taxon>
        <taxon>Pezizomycotina</taxon>
        <taxon>Sordariomycetes</taxon>
        <taxon>Hypocreomycetidae</taxon>
        <taxon>Hypocreales</taxon>
        <taxon>Clavicipitaceae</taxon>
        <taxon>Metarhizium</taxon>
    </lineage>
</organism>
<dbReference type="HOGENOM" id="CLU_023205_0_3_1"/>
<dbReference type="InterPro" id="IPR023210">
    <property type="entry name" value="NADP_OxRdtase_dom"/>
</dbReference>
<evidence type="ECO:0000313" key="5">
    <source>
        <dbReference type="EMBL" id="EFY91685.1"/>
    </source>
</evidence>
<reference evidence="5 6" key="1">
    <citation type="journal article" date="2011" name="PLoS Genet.">
        <title>Genome sequencing and comparative transcriptomics of the model entomopathogenic fungi Metarhizium anisopliae and M. acridum.</title>
        <authorList>
            <person name="Gao Q."/>
            <person name="Jin K."/>
            <person name="Ying S.H."/>
            <person name="Zhang Y."/>
            <person name="Xiao G."/>
            <person name="Shang Y."/>
            <person name="Duan Z."/>
            <person name="Hu X."/>
            <person name="Xie X.Q."/>
            <person name="Zhou G."/>
            <person name="Peng G."/>
            <person name="Luo Z."/>
            <person name="Huang W."/>
            <person name="Wang B."/>
            <person name="Fang W."/>
            <person name="Wang S."/>
            <person name="Zhong Y."/>
            <person name="Ma L.J."/>
            <person name="St Leger R.J."/>
            <person name="Zhao G.P."/>
            <person name="Pei Y."/>
            <person name="Feng M.G."/>
            <person name="Xia Y."/>
            <person name="Wang C."/>
        </authorList>
    </citation>
    <scope>NUCLEOTIDE SEQUENCE [LARGE SCALE GENOMIC DNA]</scope>
    <source>
        <strain evidence="5 6">CQMa 102</strain>
    </source>
</reference>
<dbReference type="PANTHER" id="PTHR43827">
    <property type="entry name" value="2,5-DIKETO-D-GLUCONIC ACID REDUCTASE"/>
    <property type="match status" value="1"/>
</dbReference>
<evidence type="ECO:0000256" key="3">
    <source>
        <dbReference type="ARBA" id="ARBA00023002"/>
    </source>
</evidence>
<dbReference type="Pfam" id="PF00248">
    <property type="entry name" value="Aldo_ket_red"/>
    <property type="match status" value="1"/>
</dbReference>
<gene>
    <name evidence="5" type="ORF">MAC_02275</name>
</gene>
<dbReference type="AlphaFoldDB" id="E9DXC7"/>
<dbReference type="SUPFAM" id="SSF51430">
    <property type="entry name" value="NAD(P)-linked oxidoreductase"/>
    <property type="match status" value="1"/>
</dbReference>
<sequence length="253" mass="28075">MSIISTIAYGVGTAHLSAFRQVFGLPEFDSVQLIVEALNMDTATLTLPNKDAEVASALKQTKLSRQDLFITSKALCTNGLTVDEALSQQLSRLGLDYFDLYLIHNPRCAKNDGELQDKWKEMEAAYRSGRARSIGVSNFTKAQLQPIPEVATIRPSVNQFEYHAYAQHEDLVSWMKNQGMVASCYSSLAPIMRGNPGPVDGKLGQSAKKYGVEESDIAVKRCWDQGLAVATTGKNLHRLKGYLDDFDKFRRGY</sequence>
<evidence type="ECO:0000256" key="1">
    <source>
        <dbReference type="ARBA" id="ARBA00007905"/>
    </source>
</evidence>
<evidence type="ECO:0000256" key="2">
    <source>
        <dbReference type="ARBA" id="ARBA00022857"/>
    </source>
</evidence>
<feature type="domain" description="NADP-dependent oxidoreductase" evidence="4">
    <location>
        <begin position="53"/>
        <end position="189"/>
    </location>
</feature>
<dbReference type="Proteomes" id="UP000002499">
    <property type="component" value="Unassembled WGS sequence"/>
</dbReference>
<accession>E9DXC7</accession>
<dbReference type="PROSITE" id="PS00062">
    <property type="entry name" value="ALDOKETO_REDUCTASE_2"/>
    <property type="match status" value="1"/>
</dbReference>
<dbReference type="eggNOG" id="KOG1577">
    <property type="taxonomic scope" value="Eukaryota"/>
</dbReference>
<protein>
    <submittedName>
        <fullName evidence="5">Aldose reductase</fullName>
    </submittedName>
</protein>
<dbReference type="OrthoDB" id="416253at2759"/>
<keyword evidence="2" id="KW-0521">NADP</keyword>
<dbReference type="InterPro" id="IPR020471">
    <property type="entry name" value="AKR"/>
</dbReference>
<evidence type="ECO:0000259" key="4">
    <source>
        <dbReference type="Pfam" id="PF00248"/>
    </source>
</evidence>
<keyword evidence="6" id="KW-1185">Reference proteome</keyword>
<dbReference type="Gene3D" id="3.20.20.100">
    <property type="entry name" value="NADP-dependent oxidoreductase domain"/>
    <property type="match status" value="1"/>
</dbReference>
<dbReference type="PRINTS" id="PR00069">
    <property type="entry name" value="ALDKETRDTASE"/>
</dbReference>
<evidence type="ECO:0000313" key="6">
    <source>
        <dbReference type="Proteomes" id="UP000002499"/>
    </source>
</evidence>
<dbReference type="InParanoid" id="E9DXC7"/>
<name>E9DXC7_METAQ</name>
<keyword evidence="3" id="KW-0560">Oxidoreductase</keyword>